<organism evidence="1 2">
    <name type="scientific">Monilinia vaccinii-corymbosi</name>
    <dbReference type="NCBI Taxonomy" id="61207"/>
    <lineage>
        <taxon>Eukaryota</taxon>
        <taxon>Fungi</taxon>
        <taxon>Dikarya</taxon>
        <taxon>Ascomycota</taxon>
        <taxon>Pezizomycotina</taxon>
        <taxon>Leotiomycetes</taxon>
        <taxon>Helotiales</taxon>
        <taxon>Sclerotiniaceae</taxon>
        <taxon>Monilinia</taxon>
    </lineage>
</organism>
<keyword evidence="2" id="KW-1185">Reference proteome</keyword>
<evidence type="ECO:0008006" key="3">
    <source>
        <dbReference type="Google" id="ProtNLM"/>
    </source>
</evidence>
<evidence type="ECO:0000313" key="1">
    <source>
        <dbReference type="EMBL" id="QSZ31865.1"/>
    </source>
</evidence>
<dbReference type="EMBL" id="CP063406">
    <property type="protein sequence ID" value="QSZ31865.1"/>
    <property type="molecule type" value="Genomic_DNA"/>
</dbReference>
<reference evidence="1" key="1">
    <citation type="submission" date="2020-10" db="EMBL/GenBank/DDBJ databases">
        <title>Genome Sequence of Monilinia vaccinii-corymbosi Sheds Light on Mummy Berry Disease Infection of Blueberry and Mating Type.</title>
        <authorList>
            <person name="Yow A.G."/>
            <person name="Zhang Y."/>
            <person name="Bansal K."/>
            <person name="Eacker S.M."/>
            <person name="Sullivan S."/>
            <person name="Liachko I."/>
            <person name="Cubeta M.A."/>
            <person name="Rollins J.A."/>
            <person name="Ashrafi H."/>
        </authorList>
    </citation>
    <scope>NUCLEOTIDE SEQUENCE</scope>
    <source>
        <strain evidence="1">RL-1</strain>
    </source>
</reference>
<gene>
    <name evidence="1" type="ORF">DSL72_001434</name>
</gene>
<dbReference type="InterPro" id="IPR036047">
    <property type="entry name" value="F-box-like_dom_sf"/>
</dbReference>
<proteinExistence type="predicted"/>
<dbReference type="Proteomes" id="UP000672032">
    <property type="component" value="Chromosome 2"/>
</dbReference>
<sequence>MELHDDLRIMPISNDTNIMPSVSGHKLTLGRSCQPSHVEVIDGIPSEILDIMLGSCDIPSLKAARCVSRRFNDCASRYCFRKMHLPGNQLHLMSLANHPIFRHFPQEIWLATNIWWDGFDPKPESDGDRAKRRNVLSPAKRREHSLSQNDFFEVYRKRSAESRPLLYNCQSSCKRSDSAAEHDFLTRLLELLPNIRKVVSCRARVAPSDSCDFTFPRRNSAEHSSNESWSMGRLFLTDRQAQRRIQSGTSTSRQTMLISSLYRAKNSNLKELVIQSATEFISHTNSLNFNFVKLSLPTLLANIHTLFLHFDGIPRFDRHAFPRNLIYLLHCAKQVTTLTLEFRLKRHRLSTPNDEYHEHPLDNIIPHLTFPKLENLNLTQWKCDIYIFTAFIARHASSLREVSFPNAHLERDEHPRFTPSREQLGTHRQILDKLAYPPQPKDGWEYANALLTPMLKLRSGSLGTSIQPME</sequence>
<evidence type="ECO:0000313" key="2">
    <source>
        <dbReference type="Proteomes" id="UP000672032"/>
    </source>
</evidence>
<accession>A0A8A3P1V1</accession>
<protein>
    <recommendedName>
        <fullName evidence="3">F-box domain-containing protein</fullName>
    </recommendedName>
</protein>
<dbReference type="AlphaFoldDB" id="A0A8A3P1V1"/>
<name>A0A8A3P1V1_9HELO</name>
<dbReference type="SUPFAM" id="SSF81383">
    <property type="entry name" value="F-box domain"/>
    <property type="match status" value="1"/>
</dbReference>